<evidence type="ECO:0000313" key="10">
    <source>
        <dbReference type="Proteomes" id="UP000199017"/>
    </source>
</evidence>
<dbReference type="EC" id="1.4.1.21" evidence="6"/>
<dbReference type="SUPFAM" id="SSF51735">
    <property type="entry name" value="NAD(P)-binding Rossmann-fold domains"/>
    <property type="match status" value="1"/>
</dbReference>
<comment type="catalytic activity">
    <reaction evidence="6">
        <text>L-aspartate + NAD(+) + H2O = oxaloacetate + NH4(+) + NADH + H(+)</text>
        <dbReference type="Rhea" id="RHEA:11788"/>
        <dbReference type="ChEBI" id="CHEBI:15377"/>
        <dbReference type="ChEBI" id="CHEBI:15378"/>
        <dbReference type="ChEBI" id="CHEBI:16452"/>
        <dbReference type="ChEBI" id="CHEBI:28938"/>
        <dbReference type="ChEBI" id="CHEBI:29991"/>
        <dbReference type="ChEBI" id="CHEBI:57540"/>
        <dbReference type="ChEBI" id="CHEBI:57945"/>
        <dbReference type="EC" id="1.4.1.21"/>
    </reaction>
</comment>
<dbReference type="OrthoDB" id="1906017at2"/>
<comment type="function">
    <text evidence="6">Specifically catalyzes the NAD or NADP-dependent dehydrogenation of L-aspartate to iminoaspartate.</text>
</comment>
<dbReference type="EMBL" id="FNDU01000003">
    <property type="protein sequence ID" value="SDH84389.1"/>
    <property type="molecule type" value="Genomic_DNA"/>
</dbReference>
<dbReference type="Gene3D" id="3.40.50.720">
    <property type="entry name" value="NAD(P)-binding Rossmann-like Domain"/>
    <property type="match status" value="1"/>
</dbReference>
<dbReference type="Pfam" id="PF03447">
    <property type="entry name" value="NAD_binding_3"/>
    <property type="match status" value="1"/>
</dbReference>
<dbReference type="InterPro" id="IPR022487">
    <property type="entry name" value="Asp_DH_arc"/>
</dbReference>
<feature type="active site" evidence="6">
    <location>
        <position position="210"/>
    </location>
</feature>
<dbReference type="RefSeq" id="WP_091582232.1">
    <property type="nucleotide sequence ID" value="NZ_FNDU01000003.1"/>
</dbReference>
<gene>
    <name evidence="6" type="primary">nadX</name>
    <name evidence="9" type="ORF">SAMN05216352_10344</name>
</gene>
<dbReference type="PANTHER" id="PTHR31873:SF6">
    <property type="entry name" value="ASPARTATE DEHYDROGENASE DOMAIN-CONTAINING PROTEIN"/>
    <property type="match status" value="1"/>
</dbReference>
<evidence type="ECO:0000256" key="2">
    <source>
        <dbReference type="ARBA" id="ARBA00022642"/>
    </source>
</evidence>
<evidence type="ECO:0000256" key="6">
    <source>
        <dbReference type="HAMAP-Rule" id="MF_01265"/>
    </source>
</evidence>
<dbReference type="PANTHER" id="PTHR31873">
    <property type="entry name" value="L-ASPARTATE DEHYDROGENASE-RELATED"/>
    <property type="match status" value="1"/>
</dbReference>
<keyword evidence="2 6" id="KW-0662">Pyridine nucleotide biosynthesis</keyword>
<dbReference type="GO" id="GO:0033735">
    <property type="term" value="F:aspartate dehydrogenase [NAD(P)+] activity"/>
    <property type="evidence" value="ECO:0007669"/>
    <property type="project" value="UniProtKB-EC"/>
</dbReference>
<sequence length="259" mass="28188">MNIGIIGAGTIATFLLTEIEKQPAENLSVKSLYVRDIDKYRKLSEDCGVQLFNHFDSFLDSDIDIVIEAANITAVQELIPRALEKKEAAIISIGALSDDTFLEHIMSLANRYNHSIYLPSGAIGGMDLIQNAGALGELDEVSLTTRKPAHSLNEQSLKQEKIIFQGTAFEAIRKFPKNINVSIILSLAGVGIHQTKVTIIADPDIQTNQHKVEAKGAFGTFSSTIENNPMPSNPKTSFLAALSILGTLRKLQSDLKIGI</sequence>
<dbReference type="Proteomes" id="UP000199017">
    <property type="component" value="Unassembled WGS sequence"/>
</dbReference>
<feature type="domain" description="Aspartate/homoserine dehydrogenase NAD-binding" evidence="8">
    <location>
        <begin position="7"/>
        <end position="119"/>
    </location>
</feature>
<feature type="binding site" evidence="6">
    <location>
        <position position="180"/>
    </location>
    <ligand>
        <name>NAD(+)</name>
        <dbReference type="ChEBI" id="CHEBI:57540"/>
    </ligand>
</feature>
<dbReference type="InterPro" id="IPR005106">
    <property type="entry name" value="Asp/hSer_DH_NAD-bd"/>
</dbReference>
<dbReference type="InterPro" id="IPR020626">
    <property type="entry name" value="Asp_DH_prok"/>
</dbReference>
<evidence type="ECO:0000313" key="9">
    <source>
        <dbReference type="EMBL" id="SDH84389.1"/>
    </source>
</evidence>
<dbReference type="AlphaFoldDB" id="A0A1G8FQK7"/>
<dbReference type="GO" id="GO:0009435">
    <property type="term" value="P:NAD+ biosynthetic process"/>
    <property type="evidence" value="ECO:0007669"/>
    <property type="project" value="UniProtKB-UniRule"/>
</dbReference>
<dbReference type="GO" id="GO:0051287">
    <property type="term" value="F:NAD binding"/>
    <property type="evidence" value="ECO:0007669"/>
    <property type="project" value="UniProtKB-UniRule"/>
</dbReference>
<protein>
    <recommendedName>
        <fullName evidence="6">L-aspartate dehydrogenase</fullName>
        <ecNumber evidence="6">1.4.1.21</ecNumber>
    </recommendedName>
</protein>
<comment type="pathway">
    <text evidence="6">Cofactor biosynthesis; NAD(+) biosynthesis; iminoaspartate from L-aspartate (dehydrogenase route): step 1/1.</text>
</comment>
<evidence type="ECO:0000256" key="3">
    <source>
        <dbReference type="ARBA" id="ARBA00022857"/>
    </source>
</evidence>
<reference evidence="9 10" key="1">
    <citation type="submission" date="2016-10" db="EMBL/GenBank/DDBJ databases">
        <authorList>
            <person name="de Groot N.N."/>
        </authorList>
    </citation>
    <scope>NUCLEOTIDE SEQUENCE [LARGE SCALE GENOMIC DNA]</scope>
    <source>
        <strain evidence="10">P4B,CCM 7963,CECT 7998,DSM 25260,IBRC-M 10614,KCTC 13821</strain>
    </source>
</reference>
<feature type="binding site" evidence="6">
    <location>
        <position position="122"/>
    </location>
    <ligand>
        <name>NAD(+)</name>
        <dbReference type="ChEBI" id="CHEBI:57540"/>
    </ligand>
</feature>
<dbReference type="GO" id="GO:0016639">
    <property type="term" value="F:oxidoreductase activity, acting on the CH-NH2 group of donors, NAD or NADP as acceptor"/>
    <property type="evidence" value="ECO:0007669"/>
    <property type="project" value="UniProtKB-UniRule"/>
</dbReference>
<evidence type="ECO:0000256" key="4">
    <source>
        <dbReference type="ARBA" id="ARBA00023002"/>
    </source>
</evidence>
<accession>A0A1G8FQK7</accession>
<evidence type="ECO:0000259" key="8">
    <source>
        <dbReference type="Pfam" id="PF03447"/>
    </source>
</evidence>
<dbReference type="UniPathway" id="UPA00253">
    <property type="reaction ID" value="UER00456"/>
</dbReference>
<dbReference type="PIRSF" id="PIRSF005227">
    <property type="entry name" value="Asp_dh_NAD_syn"/>
    <property type="match status" value="1"/>
</dbReference>
<keyword evidence="3 6" id="KW-0521">NADP</keyword>
<dbReference type="STRING" id="930129.SAMN05216352_10344"/>
<dbReference type="Pfam" id="PF01958">
    <property type="entry name" value="Asp_DH_C"/>
    <property type="match status" value="1"/>
</dbReference>
<dbReference type="InterPro" id="IPR002811">
    <property type="entry name" value="Asp_DH"/>
</dbReference>
<keyword evidence="5 6" id="KW-0520">NAD</keyword>
<comment type="catalytic activity">
    <reaction evidence="6">
        <text>L-aspartate + NADP(+) + H2O = oxaloacetate + NH4(+) + NADPH + H(+)</text>
        <dbReference type="Rhea" id="RHEA:11784"/>
        <dbReference type="ChEBI" id="CHEBI:15377"/>
        <dbReference type="ChEBI" id="CHEBI:15378"/>
        <dbReference type="ChEBI" id="CHEBI:16452"/>
        <dbReference type="ChEBI" id="CHEBI:28938"/>
        <dbReference type="ChEBI" id="CHEBI:29991"/>
        <dbReference type="ChEBI" id="CHEBI:57783"/>
        <dbReference type="ChEBI" id="CHEBI:58349"/>
        <dbReference type="EC" id="1.4.1.21"/>
    </reaction>
</comment>
<dbReference type="GO" id="GO:0050661">
    <property type="term" value="F:NADP binding"/>
    <property type="evidence" value="ECO:0007669"/>
    <property type="project" value="UniProtKB-UniRule"/>
</dbReference>
<comment type="miscellaneous">
    <text evidence="6">The iminoaspartate product is unstable in aqueous solution and can decompose to oxaloacetate and ammonia.</text>
</comment>
<comment type="similarity">
    <text evidence="1 6">Belongs to the L-aspartate dehydrogenase family.</text>
</comment>
<keyword evidence="4 6" id="KW-0560">Oxidoreductase</keyword>
<dbReference type="InterPro" id="IPR036291">
    <property type="entry name" value="NAD(P)-bd_dom_sf"/>
</dbReference>
<evidence type="ECO:0000256" key="5">
    <source>
        <dbReference type="ARBA" id="ARBA00023027"/>
    </source>
</evidence>
<dbReference type="Gene3D" id="3.30.360.10">
    <property type="entry name" value="Dihydrodipicolinate Reductase, domain 2"/>
    <property type="match status" value="1"/>
</dbReference>
<proteinExistence type="inferred from homology"/>
<evidence type="ECO:0000259" key="7">
    <source>
        <dbReference type="Pfam" id="PF01958"/>
    </source>
</evidence>
<dbReference type="InterPro" id="IPR011182">
    <property type="entry name" value="L-Asp_DH"/>
</dbReference>
<organism evidence="9 10">
    <name type="scientific">Alteribacillus bidgolensis</name>
    <dbReference type="NCBI Taxonomy" id="930129"/>
    <lineage>
        <taxon>Bacteria</taxon>
        <taxon>Bacillati</taxon>
        <taxon>Bacillota</taxon>
        <taxon>Bacilli</taxon>
        <taxon>Bacillales</taxon>
        <taxon>Bacillaceae</taxon>
        <taxon>Alteribacillus</taxon>
    </lineage>
</organism>
<dbReference type="NCBIfam" id="NF009829">
    <property type="entry name" value="PRK13303.1-4"/>
    <property type="match status" value="1"/>
</dbReference>
<evidence type="ECO:0000256" key="1">
    <source>
        <dbReference type="ARBA" id="ARBA00008331"/>
    </source>
</evidence>
<dbReference type="NCBIfam" id="TIGR03855">
    <property type="entry name" value="NAD_NadX"/>
    <property type="match status" value="1"/>
</dbReference>
<dbReference type="HAMAP" id="MF_01265">
    <property type="entry name" value="NadX"/>
    <property type="match status" value="1"/>
</dbReference>
<name>A0A1G8FQK7_9BACI</name>
<dbReference type="SUPFAM" id="SSF55347">
    <property type="entry name" value="Glyceraldehyde-3-phosphate dehydrogenase-like, C-terminal domain"/>
    <property type="match status" value="1"/>
</dbReference>
<feature type="domain" description="Aspartate dehydrogenase" evidence="7">
    <location>
        <begin position="158"/>
        <end position="244"/>
    </location>
</feature>
<keyword evidence="10" id="KW-1185">Reference proteome</keyword>